<evidence type="ECO:0008006" key="2">
    <source>
        <dbReference type="Google" id="ProtNLM"/>
    </source>
</evidence>
<accession>A0A1B6HQA7</accession>
<proteinExistence type="predicted"/>
<feature type="non-terminal residue" evidence="1">
    <location>
        <position position="121"/>
    </location>
</feature>
<organism evidence="1">
    <name type="scientific">Homalodisca liturata</name>
    <dbReference type="NCBI Taxonomy" id="320908"/>
    <lineage>
        <taxon>Eukaryota</taxon>
        <taxon>Metazoa</taxon>
        <taxon>Ecdysozoa</taxon>
        <taxon>Arthropoda</taxon>
        <taxon>Hexapoda</taxon>
        <taxon>Insecta</taxon>
        <taxon>Pterygota</taxon>
        <taxon>Neoptera</taxon>
        <taxon>Paraneoptera</taxon>
        <taxon>Hemiptera</taxon>
        <taxon>Auchenorrhyncha</taxon>
        <taxon>Membracoidea</taxon>
        <taxon>Cicadellidae</taxon>
        <taxon>Cicadellinae</taxon>
        <taxon>Proconiini</taxon>
        <taxon>Homalodisca</taxon>
    </lineage>
</organism>
<reference evidence="1" key="1">
    <citation type="submission" date="2015-11" db="EMBL/GenBank/DDBJ databases">
        <title>De novo transcriptome assembly of four potential Pierce s Disease insect vectors from Arizona vineyards.</title>
        <authorList>
            <person name="Tassone E.E."/>
        </authorList>
    </citation>
    <scope>NUCLEOTIDE SEQUENCE</scope>
</reference>
<name>A0A1B6HQA7_9HEMI</name>
<feature type="non-terminal residue" evidence="1">
    <location>
        <position position="1"/>
    </location>
</feature>
<dbReference type="EMBL" id="GECU01030865">
    <property type="protein sequence ID" value="JAS76841.1"/>
    <property type="molecule type" value="Transcribed_RNA"/>
</dbReference>
<evidence type="ECO:0000313" key="1">
    <source>
        <dbReference type="EMBL" id="JAS76841.1"/>
    </source>
</evidence>
<sequence>FHIKNFVNMLKSYDCFCLNSEPTRLHSCLDNFISNFQPGTVACEITQPHLSDHLGLLLRINSQYLTLNNEGVSHNSRPRTITYRLTNNFCINKLKHRLSRINWSNEFSLACNVDEAFKSFM</sequence>
<gene>
    <name evidence="1" type="ORF">g.59338</name>
</gene>
<dbReference type="AlphaFoldDB" id="A0A1B6HQA7"/>
<protein>
    <recommendedName>
        <fullName evidence="2">Endonuclease/exonuclease/phosphatase domain-containing protein</fullName>
    </recommendedName>
</protein>